<name>A0AA86K5H8_9BACT</name>
<dbReference type="InterPro" id="IPR008984">
    <property type="entry name" value="SMAD_FHA_dom_sf"/>
</dbReference>
<dbReference type="Gene3D" id="2.40.10.10">
    <property type="entry name" value="Trypsin-like serine proteases"/>
    <property type="match status" value="2"/>
</dbReference>
<keyword evidence="4" id="KW-1133">Transmembrane helix</keyword>
<keyword evidence="4" id="KW-0812">Transmembrane</keyword>
<dbReference type="GO" id="GO:0008233">
    <property type="term" value="F:peptidase activity"/>
    <property type="evidence" value="ECO:0007669"/>
    <property type="project" value="UniProtKB-KW"/>
</dbReference>
<evidence type="ECO:0000313" key="6">
    <source>
        <dbReference type="Proteomes" id="UP001179121"/>
    </source>
</evidence>
<dbReference type="PANTHER" id="PTHR43343:SF3">
    <property type="entry name" value="PROTEASE DO-LIKE 8, CHLOROPLASTIC"/>
    <property type="match status" value="1"/>
</dbReference>
<keyword evidence="2" id="KW-0645">Protease</keyword>
<dbReference type="InterPro" id="IPR043504">
    <property type="entry name" value="Peptidase_S1_PA_chymotrypsin"/>
</dbReference>
<proteinExistence type="inferred from homology"/>
<keyword evidence="4" id="KW-0472">Membrane</keyword>
<keyword evidence="3" id="KW-0378">Hydrolase</keyword>
<evidence type="ECO:0000313" key="5">
    <source>
        <dbReference type="EMBL" id="CAI4029648.1"/>
    </source>
</evidence>
<dbReference type="SUPFAM" id="SSF50494">
    <property type="entry name" value="Trypsin-like serine proteases"/>
    <property type="match status" value="1"/>
</dbReference>
<evidence type="ECO:0000256" key="4">
    <source>
        <dbReference type="SAM" id="Phobius"/>
    </source>
</evidence>
<dbReference type="CDD" id="cd00060">
    <property type="entry name" value="FHA"/>
    <property type="match status" value="1"/>
</dbReference>
<sequence>MATVTSREMMHAPVLDDAPDAALRRPSGSGLRFSLIHLSGRRRGETQFFQRAPVTFGSAPGVDVSFPANGECPVAPLQAEMFQANCEMRLRNCDPAARTLVNREAVEEIILRDRDVIQLGPNGPTLRFRIRPEEYTLCKQLKEILQDARDVASAGRADGRVTLRSFVGQLAFEIVRNATLATQVVVVGLLVMLIAAIGGLAYYNYLTQQAHERHIASLLRELELSRISLAELEQNSADERRRLTETLAIHETEEQRLMVMVEEQRKKGASSEALEALTLRLRTLEAERNNAELLITRFGPSTCLLYIAYGFVEKGDKEEAPHTLLEYTGTGFLIDAEGRIVTNRHLAEPWSMDPKGTAEMLQAGLEPRLVIMRAYFPGRAQAYDVTVLKLSEQGDVALAQLTPEPRGMTPVPLEKPSPQAVPGEAVVVVGYPSGLEGILARLDEHAATELLKGAERNLQKLMQDLADRGLVRPLTTQGHVSDAVPNRIIHDAQTTSGGSGSPIFNSQGELIAVHSSIMTRFGAVGSGVPAARVDELLHSDS</sequence>
<gene>
    <name evidence="5" type="ORF">DNFV4_00066</name>
</gene>
<dbReference type="SUPFAM" id="SSF49879">
    <property type="entry name" value="SMAD/FHA domain"/>
    <property type="match status" value="1"/>
</dbReference>
<evidence type="ECO:0000256" key="1">
    <source>
        <dbReference type="ARBA" id="ARBA00010541"/>
    </source>
</evidence>
<comment type="similarity">
    <text evidence="1">Belongs to the peptidase S1C family.</text>
</comment>
<reference evidence="5" key="1">
    <citation type="submission" date="2022-10" db="EMBL/GenBank/DDBJ databases">
        <authorList>
            <person name="Koch H."/>
        </authorList>
    </citation>
    <scope>NUCLEOTIDE SEQUENCE</scope>
    <source>
        <strain evidence="5">DNF</strain>
    </source>
</reference>
<keyword evidence="6" id="KW-1185">Reference proteome</keyword>
<organism evidence="5 6">
    <name type="scientific">Nitrospira tepida</name>
    <dbReference type="NCBI Taxonomy" id="2973512"/>
    <lineage>
        <taxon>Bacteria</taxon>
        <taxon>Pseudomonadati</taxon>
        <taxon>Nitrospirota</taxon>
        <taxon>Nitrospiria</taxon>
        <taxon>Nitrospirales</taxon>
        <taxon>Nitrospiraceae</taxon>
        <taxon>Nitrospira</taxon>
    </lineage>
</organism>
<dbReference type="EMBL" id="OX365700">
    <property type="protein sequence ID" value="CAI4029648.1"/>
    <property type="molecule type" value="Genomic_DNA"/>
</dbReference>
<dbReference type="KEGG" id="nti:DNFV4_00066"/>
<accession>A0AA86K5H8</accession>
<dbReference type="Pfam" id="PF13365">
    <property type="entry name" value="Trypsin_2"/>
    <property type="match status" value="1"/>
</dbReference>
<dbReference type="Proteomes" id="UP001179121">
    <property type="component" value="Chromosome"/>
</dbReference>
<evidence type="ECO:0000256" key="2">
    <source>
        <dbReference type="ARBA" id="ARBA00022670"/>
    </source>
</evidence>
<feature type="transmembrane region" description="Helical" evidence="4">
    <location>
        <begin position="184"/>
        <end position="205"/>
    </location>
</feature>
<dbReference type="InterPro" id="IPR051201">
    <property type="entry name" value="Chloro_Bact_Ser_Proteases"/>
</dbReference>
<evidence type="ECO:0000256" key="3">
    <source>
        <dbReference type="ARBA" id="ARBA00022801"/>
    </source>
</evidence>
<dbReference type="AlphaFoldDB" id="A0AA86K5H8"/>
<dbReference type="PANTHER" id="PTHR43343">
    <property type="entry name" value="PEPTIDASE S12"/>
    <property type="match status" value="1"/>
</dbReference>
<dbReference type="InterPro" id="IPR009003">
    <property type="entry name" value="Peptidase_S1_PA"/>
</dbReference>
<dbReference type="GO" id="GO:0006508">
    <property type="term" value="P:proteolysis"/>
    <property type="evidence" value="ECO:0007669"/>
    <property type="project" value="UniProtKB-KW"/>
</dbReference>
<dbReference type="Gene3D" id="2.60.200.20">
    <property type="match status" value="1"/>
</dbReference>
<protein>
    <submittedName>
        <fullName evidence="5">FHA domain-containing protein</fullName>
    </submittedName>
</protein>